<gene>
    <name evidence="1" type="ORF">FVE85_7104</name>
</gene>
<dbReference type="EMBL" id="VRMN01000001">
    <property type="protein sequence ID" value="KAA8499519.1"/>
    <property type="molecule type" value="Genomic_DNA"/>
</dbReference>
<comment type="caution">
    <text evidence="1">The sequence shown here is derived from an EMBL/GenBank/DDBJ whole genome shotgun (WGS) entry which is preliminary data.</text>
</comment>
<keyword evidence="2" id="KW-1185">Reference proteome</keyword>
<protein>
    <submittedName>
        <fullName evidence="1">Uncharacterized protein</fullName>
    </submittedName>
</protein>
<accession>A0A5J4Z644</accession>
<dbReference type="Proteomes" id="UP000324585">
    <property type="component" value="Unassembled WGS sequence"/>
</dbReference>
<evidence type="ECO:0000313" key="1">
    <source>
        <dbReference type="EMBL" id="KAA8499519.1"/>
    </source>
</evidence>
<organism evidence="1 2">
    <name type="scientific">Porphyridium purpureum</name>
    <name type="common">Red alga</name>
    <name type="synonym">Porphyridium cruentum</name>
    <dbReference type="NCBI Taxonomy" id="35688"/>
    <lineage>
        <taxon>Eukaryota</taxon>
        <taxon>Rhodophyta</taxon>
        <taxon>Bangiophyceae</taxon>
        <taxon>Porphyridiales</taxon>
        <taxon>Porphyridiaceae</taxon>
        <taxon>Porphyridium</taxon>
    </lineage>
</organism>
<evidence type="ECO:0000313" key="2">
    <source>
        <dbReference type="Proteomes" id="UP000324585"/>
    </source>
</evidence>
<reference evidence="2" key="1">
    <citation type="journal article" date="2019" name="Nat. Commun.">
        <title>Expansion of phycobilisome linker gene families in mesophilic red algae.</title>
        <authorList>
            <person name="Lee J."/>
            <person name="Kim D."/>
            <person name="Bhattacharya D."/>
            <person name="Yoon H.S."/>
        </authorList>
    </citation>
    <scope>NUCLEOTIDE SEQUENCE [LARGE SCALE GENOMIC DNA]</scope>
    <source>
        <strain evidence="2">CCMP 1328</strain>
    </source>
</reference>
<sequence length="108" mass="12360">MKKFWTASSREFKIRHVAPRVRGRFQIVLIDEEDAVVKVVPLNGADTRHRPVSAQDMERLLDEHGLRLSEGELKAMADSARTAMEMRRVKLSDLRIKSPRTAIVRPAI</sequence>
<dbReference type="AlphaFoldDB" id="A0A5J4Z644"/>
<name>A0A5J4Z644_PORPP</name>
<proteinExistence type="predicted"/>